<dbReference type="OrthoDB" id="1304338at2759"/>
<gene>
    <name evidence="2" type="ORF">HPP92_008165</name>
</gene>
<dbReference type="Proteomes" id="UP000639772">
    <property type="component" value="Unassembled WGS sequence"/>
</dbReference>
<dbReference type="SUPFAM" id="SSF55961">
    <property type="entry name" value="Bet v1-like"/>
    <property type="match status" value="1"/>
</dbReference>
<name>A0A835V6Z6_VANPL</name>
<evidence type="ECO:0000313" key="2">
    <source>
        <dbReference type="EMBL" id="KAG0486070.1"/>
    </source>
</evidence>
<evidence type="ECO:0000259" key="1">
    <source>
        <dbReference type="PROSITE" id="PS50848"/>
    </source>
</evidence>
<protein>
    <recommendedName>
        <fullName evidence="1">START domain-containing protein</fullName>
    </recommendedName>
</protein>
<proteinExistence type="predicted"/>
<dbReference type="GO" id="GO:0008289">
    <property type="term" value="F:lipid binding"/>
    <property type="evidence" value="ECO:0007669"/>
    <property type="project" value="InterPro"/>
</dbReference>
<comment type="caution">
    <text evidence="2">The sequence shown here is derived from an EMBL/GenBank/DDBJ whole genome shotgun (WGS) entry which is preliminary data.</text>
</comment>
<feature type="domain" description="START" evidence="1">
    <location>
        <begin position="54"/>
        <end position="179"/>
    </location>
</feature>
<evidence type="ECO:0000313" key="3">
    <source>
        <dbReference type="Proteomes" id="UP000639772"/>
    </source>
</evidence>
<sequence length="179" mass="19069">MSSLAAPLTSGFSPAPLELSVGHGAFPGMAPAHRTMGEDFASSGSLPPPRTLLAGTERSMLLELALTAMDELVKMAQMEAPLWILNIDGRTEILNLEEYEAGFRRCINSKPADFVSEGTRDTGIVLINASVLIDSFLDTSRWAMMFPCIVAKAATIDVISSGMGGTRNGALQLGRKNIL</sequence>
<dbReference type="EMBL" id="JADCNM010000004">
    <property type="protein sequence ID" value="KAG0486070.1"/>
    <property type="molecule type" value="Genomic_DNA"/>
</dbReference>
<dbReference type="PROSITE" id="PS50848">
    <property type="entry name" value="START"/>
    <property type="match status" value="1"/>
</dbReference>
<dbReference type="InterPro" id="IPR002913">
    <property type="entry name" value="START_lipid-bd_dom"/>
</dbReference>
<organism evidence="2 3">
    <name type="scientific">Vanilla planifolia</name>
    <name type="common">Vanilla</name>
    <dbReference type="NCBI Taxonomy" id="51239"/>
    <lineage>
        <taxon>Eukaryota</taxon>
        <taxon>Viridiplantae</taxon>
        <taxon>Streptophyta</taxon>
        <taxon>Embryophyta</taxon>
        <taxon>Tracheophyta</taxon>
        <taxon>Spermatophyta</taxon>
        <taxon>Magnoliopsida</taxon>
        <taxon>Liliopsida</taxon>
        <taxon>Asparagales</taxon>
        <taxon>Orchidaceae</taxon>
        <taxon>Vanilloideae</taxon>
        <taxon>Vanilleae</taxon>
        <taxon>Vanilla</taxon>
    </lineage>
</organism>
<dbReference type="InterPro" id="IPR042160">
    <property type="entry name" value="HD-Zip_IV"/>
</dbReference>
<dbReference type="AlphaFoldDB" id="A0A835V6Z6"/>
<accession>A0A835V6Z6</accession>
<dbReference type="GO" id="GO:0003677">
    <property type="term" value="F:DNA binding"/>
    <property type="evidence" value="ECO:0007669"/>
    <property type="project" value="UniProtKB-KW"/>
</dbReference>
<dbReference type="PANTHER" id="PTHR45654:SF5">
    <property type="entry name" value="HOMEOBOX-LEUCINE ZIPPER PROTEIN ANTHOCYANINLESS 2-RELATED"/>
    <property type="match status" value="1"/>
</dbReference>
<dbReference type="PANTHER" id="PTHR45654">
    <property type="entry name" value="HOMEOBOX-LEUCINE ZIPPER PROTEIN MERISTEM L1"/>
    <property type="match status" value="1"/>
</dbReference>
<reference evidence="2 3" key="1">
    <citation type="journal article" date="2020" name="Nat. Food">
        <title>A phased Vanilla planifolia genome enables genetic improvement of flavour and production.</title>
        <authorList>
            <person name="Hasing T."/>
            <person name="Tang H."/>
            <person name="Brym M."/>
            <person name="Khazi F."/>
            <person name="Huang T."/>
            <person name="Chambers A.H."/>
        </authorList>
    </citation>
    <scope>NUCLEOTIDE SEQUENCE [LARGE SCALE GENOMIC DNA]</scope>
    <source>
        <tissue evidence="2">Leaf</tissue>
    </source>
</reference>